<dbReference type="AlphaFoldDB" id="A0A345ZT71"/>
<dbReference type="RefSeq" id="WP_115689465.1">
    <property type="nucleotide sequence ID" value="NZ_CP031417.1"/>
</dbReference>
<proteinExistence type="predicted"/>
<dbReference type="PROSITE" id="PS50110">
    <property type="entry name" value="RESPONSE_REGULATORY"/>
    <property type="match status" value="1"/>
</dbReference>
<dbReference type="InterPro" id="IPR001789">
    <property type="entry name" value="Sig_transdc_resp-reg_receiver"/>
</dbReference>
<organism evidence="4 5">
    <name type="scientific">Pseudolabrys taiwanensis</name>
    <dbReference type="NCBI Taxonomy" id="331696"/>
    <lineage>
        <taxon>Bacteria</taxon>
        <taxon>Pseudomonadati</taxon>
        <taxon>Pseudomonadota</taxon>
        <taxon>Alphaproteobacteria</taxon>
        <taxon>Hyphomicrobiales</taxon>
        <taxon>Xanthobacteraceae</taxon>
        <taxon>Pseudolabrys</taxon>
    </lineage>
</organism>
<dbReference type="InterPro" id="IPR050595">
    <property type="entry name" value="Bact_response_regulator"/>
</dbReference>
<reference evidence="4 5" key="1">
    <citation type="submission" date="2018-07" db="EMBL/GenBank/DDBJ databases">
        <authorList>
            <person name="Quirk P.G."/>
            <person name="Krulwich T.A."/>
        </authorList>
    </citation>
    <scope>NUCLEOTIDE SEQUENCE [LARGE SCALE GENOMIC DNA]</scope>
    <source>
        <strain evidence="4 5">CC-BB4</strain>
    </source>
</reference>
<dbReference type="SUPFAM" id="SSF52172">
    <property type="entry name" value="CheY-like"/>
    <property type="match status" value="1"/>
</dbReference>
<evidence type="ECO:0000256" key="2">
    <source>
        <dbReference type="PROSITE-ProRule" id="PRU00169"/>
    </source>
</evidence>
<dbReference type="GO" id="GO:0000160">
    <property type="term" value="P:phosphorelay signal transduction system"/>
    <property type="evidence" value="ECO:0007669"/>
    <property type="project" value="InterPro"/>
</dbReference>
<feature type="domain" description="Response regulatory" evidence="3">
    <location>
        <begin position="8"/>
        <end position="118"/>
    </location>
</feature>
<evidence type="ECO:0000313" key="5">
    <source>
        <dbReference type="Proteomes" id="UP000254889"/>
    </source>
</evidence>
<dbReference type="SMART" id="SM00448">
    <property type="entry name" value="REC"/>
    <property type="match status" value="1"/>
</dbReference>
<protein>
    <submittedName>
        <fullName evidence="4">Response regulator</fullName>
    </submittedName>
</protein>
<dbReference type="EMBL" id="CP031417">
    <property type="protein sequence ID" value="AXK80118.1"/>
    <property type="molecule type" value="Genomic_DNA"/>
</dbReference>
<dbReference type="PANTHER" id="PTHR44591:SF24">
    <property type="entry name" value="PROTEIN-GLUTAMATE METHYLESTERASE_PROTEIN-GLUTAMINE GLUTAMINASE 1"/>
    <property type="match status" value="1"/>
</dbReference>
<evidence type="ECO:0000256" key="1">
    <source>
        <dbReference type="ARBA" id="ARBA00022553"/>
    </source>
</evidence>
<dbReference type="Pfam" id="PF00072">
    <property type="entry name" value="Response_reg"/>
    <property type="match status" value="1"/>
</dbReference>
<keyword evidence="1 2" id="KW-0597">Phosphoprotein</keyword>
<evidence type="ECO:0000313" key="4">
    <source>
        <dbReference type="EMBL" id="AXK80118.1"/>
    </source>
</evidence>
<dbReference type="PANTHER" id="PTHR44591">
    <property type="entry name" value="STRESS RESPONSE REGULATOR PROTEIN 1"/>
    <property type="match status" value="1"/>
</dbReference>
<accession>A0A345ZT71</accession>
<dbReference type="KEGG" id="ptaw:DW352_06055"/>
<evidence type="ECO:0000259" key="3">
    <source>
        <dbReference type="PROSITE" id="PS50110"/>
    </source>
</evidence>
<dbReference type="OrthoDB" id="582170at2"/>
<keyword evidence="5" id="KW-1185">Reference proteome</keyword>
<feature type="modified residue" description="4-aspartylphosphate" evidence="2">
    <location>
        <position position="58"/>
    </location>
</feature>
<sequence>MTEASMANLLVVEDEYLIRMLLEDMLTDLGYSVTAAVGTIKEAREHASTGNFQAAILDVNLDGQEIFPVADILAERGLPFVFVTGYGEGSLPAHYRARPALQKPFQAERLKETLANMLATAA</sequence>
<dbReference type="InterPro" id="IPR011006">
    <property type="entry name" value="CheY-like_superfamily"/>
</dbReference>
<dbReference type="Gene3D" id="3.40.50.2300">
    <property type="match status" value="1"/>
</dbReference>
<gene>
    <name evidence="4" type="ORF">DW352_06055</name>
</gene>
<name>A0A345ZT71_9HYPH</name>
<dbReference type="Proteomes" id="UP000254889">
    <property type="component" value="Chromosome"/>
</dbReference>